<accession>A0A0E9S6M3</accession>
<sequence>MKLCLERRTQVFYFLIYTVNKRKLILTLNLTTISRISISPTKLL</sequence>
<organism evidence="1">
    <name type="scientific">Anguilla anguilla</name>
    <name type="common">European freshwater eel</name>
    <name type="synonym">Muraena anguilla</name>
    <dbReference type="NCBI Taxonomy" id="7936"/>
    <lineage>
        <taxon>Eukaryota</taxon>
        <taxon>Metazoa</taxon>
        <taxon>Chordata</taxon>
        <taxon>Craniata</taxon>
        <taxon>Vertebrata</taxon>
        <taxon>Euteleostomi</taxon>
        <taxon>Actinopterygii</taxon>
        <taxon>Neopterygii</taxon>
        <taxon>Teleostei</taxon>
        <taxon>Anguilliformes</taxon>
        <taxon>Anguillidae</taxon>
        <taxon>Anguilla</taxon>
    </lineage>
</organism>
<reference evidence="1" key="2">
    <citation type="journal article" date="2015" name="Fish Shellfish Immunol.">
        <title>Early steps in the European eel (Anguilla anguilla)-Vibrio vulnificus interaction in the gills: Role of the RtxA13 toxin.</title>
        <authorList>
            <person name="Callol A."/>
            <person name="Pajuelo D."/>
            <person name="Ebbesson L."/>
            <person name="Teles M."/>
            <person name="MacKenzie S."/>
            <person name="Amaro C."/>
        </authorList>
    </citation>
    <scope>NUCLEOTIDE SEQUENCE</scope>
</reference>
<proteinExistence type="predicted"/>
<name>A0A0E9S6M3_ANGAN</name>
<dbReference type="AlphaFoldDB" id="A0A0E9S6M3"/>
<dbReference type="EMBL" id="GBXM01071740">
    <property type="protein sequence ID" value="JAH36837.1"/>
    <property type="molecule type" value="Transcribed_RNA"/>
</dbReference>
<protein>
    <submittedName>
        <fullName evidence="1">Uncharacterized protein</fullName>
    </submittedName>
</protein>
<reference evidence="1" key="1">
    <citation type="submission" date="2014-11" db="EMBL/GenBank/DDBJ databases">
        <authorList>
            <person name="Amaro Gonzalez C."/>
        </authorList>
    </citation>
    <scope>NUCLEOTIDE SEQUENCE</scope>
</reference>
<evidence type="ECO:0000313" key="1">
    <source>
        <dbReference type="EMBL" id="JAH36837.1"/>
    </source>
</evidence>